<dbReference type="HOGENOM" id="CLU_112460_0_0_5"/>
<evidence type="ECO:0008006" key="4">
    <source>
        <dbReference type="Google" id="ProtNLM"/>
    </source>
</evidence>
<gene>
    <name evidence="2" type="ORF">ruthe_01985</name>
</gene>
<accession>S9QTH2</accession>
<name>S9QTH2_9RHOB</name>
<dbReference type="OrthoDB" id="5354324at2"/>
<sequence length="206" mass="24185">MRAVKWILGLTVLLLAGAFLHYVLPRHAIVYITSTENRIVSADEVRGFRAFSDATASTAQGRRVEDVFFINTTRPNGRVLVFRNEDTRFGFPWYLKFNSADLQARAQDMVSSQGEPRWVAVRYYGWRIPYLSMFPNAVSLRPVAGPDVRIVPWFNILFFIFLTAVIWAVWSRLRRWRRRRLDPVRASWETESQRRQGLFRRWSGRG</sequence>
<dbReference type="STRING" id="1123069.ruthe_01985"/>
<feature type="transmembrane region" description="Helical" evidence="1">
    <location>
        <begin position="150"/>
        <end position="170"/>
    </location>
</feature>
<reference evidence="2 3" key="1">
    <citation type="journal article" date="2013" name="Stand. Genomic Sci.">
        <title>Genome sequence of the reddish-pigmented Rubellimicrobium thermophilum type strain (DSM 16684(T)), a member of the Roseobacter clade.</title>
        <authorList>
            <person name="Fiebig A."/>
            <person name="Riedel T."/>
            <person name="Gronow S."/>
            <person name="Petersen J."/>
            <person name="Klenk H.P."/>
            <person name="Goker M."/>
        </authorList>
    </citation>
    <scope>NUCLEOTIDE SEQUENCE [LARGE SCALE GENOMIC DNA]</scope>
    <source>
        <strain evidence="2 3">DSM 16684</strain>
    </source>
</reference>
<comment type="caution">
    <text evidence="2">The sequence shown here is derived from an EMBL/GenBank/DDBJ whole genome shotgun (WGS) entry which is preliminary data.</text>
</comment>
<dbReference type="Proteomes" id="UP000015346">
    <property type="component" value="Unassembled WGS sequence"/>
</dbReference>
<dbReference type="AlphaFoldDB" id="S9QTH2"/>
<keyword evidence="1" id="KW-1133">Transmembrane helix</keyword>
<evidence type="ECO:0000256" key="1">
    <source>
        <dbReference type="SAM" id="Phobius"/>
    </source>
</evidence>
<keyword evidence="1" id="KW-0472">Membrane</keyword>
<dbReference type="RefSeq" id="WP_021098071.1">
    <property type="nucleotide sequence ID" value="NZ_KE557321.1"/>
</dbReference>
<keyword evidence="3" id="KW-1185">Reference proteome</keyword>
<proteinExistence type="predicted"/>
<keyword evidence="1" id="KW-0812">Transmembrane</keyword>
<protein>
    <recommendedName>
        <fullName evidence="4">DUF1523 domain-containing protein</fullName>
    </recommendedName>
</protein>
<dbReference type="EMBL" id="AOLV01000020">
    <property type="protein sequence ID" value="EPX84626.1"/>
    <property type="molecule type" value="Genomic_DNA"/>
</dbReference>
<dbReference type="Pfam" id="PF07509">
    <property type="entry name" value="DUF1523"/>
    <property type="match status" value="1"/>
</dbReference>
<dbReference type="InterPro" id="IPR011088">
    <property type="entry name" value="Phage_phiNM3_A0EWY4"/>
</dbReference>
<evidence type="ECO:0000313" key="3">
    <source>
        <dbReference type="Proteomes" id="UP000015346"/>
    </source>
</evidence>
<organism evidence="2 3">
    <name type="scientific">Rubellimicrobium thermophilum DSM 16684</name>
    <dbReference type="NCBI Taxonomy" id="1123069"/>
    <lineage>
        <taxon>Bacteria</taxon>
        <taxon>Pseudomonadati</taxon>
        <taxon>Pseudomonadota</taxon>
        <taxon>Alphaproteobacteria</taxon>
        <taxon>Rhodobacterales</taxon>
        <taxon>Roseobacteraceae</taxon>
        <taxon>Rubellimicrobium</taxon>
    </lineage>
</organism>
<evidence type="ECO:0000313" key="2">
    <source>
        <dbReference type="EMBL" id="EPX84626.1"/>
    </source>
</evidence>